<evidence type="ECO:0000259" key="2">
    <source>
        <dbReference type="Pfam" id="PF20415"/>
    </source>
</evidence>
<protein>
    <recommendedName>
        <fullName evidence="2">DUF6699 domain-containing protein</fullName>
    </recommendedName>
</protein>
<organism evidence="3 4">
    <name type="scientific">Amanita muscaria (strain Koide BX008)</name>
    <dbReference type="NCBI Taxonomy" id="946122"/>
    <lineage>
        <taxon>Eukaryota</taxon>
        <taxon>Fungi</taxon>
        <taxon>Dikarya</taxon>
        <taxon>Basidiomycota</taxon>
        <taxon>Agaricomycotina</taxon>
        <taxon>Agaricomycetes</taxon>
        <taxon>Agaricomycetidae</taxon>
        <taxon>Agaricales</taxon>
        <taxon>Pluteineae</taxon>
        <taxon>Amanitaceae</taxon>
        <taxon>Amanita</taxon>
    </lineage>
</organism>
<sequence length="239" mass="26159">MPGKHVRFSTNIATVHAIPPSDSSMSPPYYASYSPYSSSSSSSSSTLSDSDGPITPPTLDHDTSPYSCTPLPTLNLTLNTHLNLPAITSAPHISFDLTLRDPTPSLTRVPYTALAEPATYPPVPYLTIVHKKLPWQIRVTPSDQKLGYVTVRDVVFGLPAFLRHPASKGEYELVPGEQAKKEVSNAYLRRCKTAVEAEKEKATGLRRVDFLQGRTVFYGLTQTSKGPEVWELHTTTGTT</sequence>
<reference evidence="3 4" key="1">
    <citation type="submission" date="2014-04" db="EMBL/GenBank/DDBJ databases">
        <title>Evolutionary Origins and Diversification of the Mycorrhizal Mutualists.</title>
        <authorList>
            <consortium name="DOE Joint Genome Institute"/>
            <consortium name="Mycorrhizal Genomics Consortium"/>
            <person name="Kohler A."/>
            <person name="Kuo A."/>
            <person name="Nagy L.G."/>
            <person name="Floudas D."/>
            <person name="Copeland A."/>
            <person name="Barry K.W."/>
            <person name="Cichocki N."/>
            <person name="Veneault-Fourrey C."/>
            <person name="LaButti K."/>
            <person name="Lindquist E.A."/>
            <person name="Lipzen A."/>
            <person name="Lundell T."/>
            <person name="Morin E."/>
            <person name="Murat C."/>
            <person name="Riley R."/>
            <person name="Ohm R."/>
            <person name="Sun H."/>
            <person name="Tunlid A."/>
            <person name="Henrissat B."/>
            <person name="Grigoriev I.V."/>
            <person name="Hibbett D.S."/>
            <person name="Martin F."/>
        </authorList>
    </citation>
    <scope>NUCLEOTIDE SEQUENCE [LARGE SCALE GENOMIC DNA]</scope>
    <source>
        <strain evidence="3 4">Koide BX008</strain>
    </source>
</reference>
<dbReference type="AlphaFoldDB" id="A0A0C2X595"/>
<dbReference type="Pfam" id="PF20415">
    <property type="entry name" value="DUF6699"/>
    <property type="match status" value="1"/>
</dbReference>
<dbReference type="OrthoDB" id="2783256at2759"/>
<keyword evidence="4" id="KW-1185">Reference proteome</keyword>
<dbReference type="Proteomes" id="UP000054549">
    <property type="component" value="Unassembled WGS sequence"/>
</dbReference>
<dbReference type="STRING" id="946122.A0A0C2X595"/>
<gene>
    <name evidence="3" type="ORF">M378DRAFT_163835</name>
</gene>
<feature type="region of interest" description="Disordered" evidence="1">
    <location>
        <begin position="33"/>
        <end position="66"/>
    </location>
</feature>
<dbReference type="InParanoid" id="A0A0C2X595"/>
<evidence type="ECO:0000313" key="3">
    <source>
        <dbReference type="EMBL" id="KIL63898.1"/>
    </source>
</evidence>
<accession>A0A0C2X595</accession>
<dbReference type="HOGENOM" id="CLU_085813_0_0_1"/>
<feature type="domain" description="DUF6699" evidence="2">
    <location>
        <begin position="94"/>
        <end position="224"/>
    </location>
</feature>
<dbReference type="InterPro" id="IPR046522">
    <property type="entry name" value="DUF6699"/>
</dbReference>
<evidence type="ECO:0000256" key="1">
    <source>
        <dbReference type="SAM" id="MobiDB-lite"/>
    </source>
</evidence>
<proteinExistence type="predicted"/>
<name>A0A0C2X595_AMAMK</name>
<feature type="compositionally biased region" description="Low complexity" evidence="1">
    <location>
        <begin position="33"/>
        <end position="51"/>
    </location>
</feature>
<dbReference type="EMBL" id="KN818254">
    <property type="protein sequence ID" value="KIL63898.1"/>
    <property type="molecule type" value="Genomic_DNA"/>
</dbReference>
<evidence type="ECO:0000313" key="4">
    <source>
        <dbReference type="Proteomes" id="UP000054549"/>
    </source>
</evidence>